<dbReference type="AlphaFoldDB" id="A0A4D9DT65"/>
<dbReference type="OrthoDB" id="437960at2759"/>
<keyword evidence="3" id="KW-1185">Reference proteome</keyword>
<reference evidence="2 3" key="1">
    <citation type="submission" date="2019-04" db="EMBL/GenBank/DDBJ databases">
        <title>Draft genome of the big-headed turtle Platysternon megacephalum.</title>
        <authorList>
            <person name="Gong S."/>
        </authorList>
    </citation>
    <scope>NUCLEOTIDE SEQUENCE [LARGE SCALE GENOMIC DNA]</scope>
    <source>
        <strain evidence="2">DO16091913</strain>
        <tissue evidence="2">Muscle</tissue>
    </source>
</reference>
<dbReference type="InterPro" id="IPR052849">
    <property type="entry name" value="MORN_repeat_protein"/>
</dbReference>
<dbReference type="Pfam" id="PF02493">
    <property type="entry name" value="MORN"/>
    <property type="match status" value="2"/>
</dbReference>
<dbReference type="STRING" id="55544.A0A4D9DT65"/>
<dbReference type="Proteomes" id="UP000297703">
    <property type="component" value="Unassembled WGS sequence"/>
</dbReference>
<dbReference type="PANTHER" id="PTHR46917:SF1">
    <property type="entry name" value="MORN REPEAT-CONTAINING PROTEIN 2"/>
    <property type="match status" value="1"/>
</dbReference>
<dbReference type="PANTHER" id="PTHR46917">
    <property type="entry name" value="MORN REPEAT-CONTAINING PROTEIN 2"/>
    <property type="match status" value="1"/>
</dbReference>
<dbReference type="EMBL" id="QXTE01000400">
    <property type="protein sequence ID" value="TFJ98429.1"/>
    <property type="molecule type" value="Genomic_DNA"/>
</dbReference>
<protein>
    <submittedName>
        <fullName evidence="2">MORN repeat-containing protein 2</fullName>
    </submittedName>
</protein>
<comment type="caution">
    <text evidence="2">The sequence shown here is derived from an EMBL/GenBank/DDBJ whole genome shotgun (WGS) entry which is preliminary data.</text>
</comment>
<dbReference type="SMART" id="SM00698">
    <property type="entry name" value="MORN"/>
    <property type="match status" value="2"/>
</dbReference>
<reference evidence="2 3" key="2">
    <citation type="submission" date="2019-04" db="EMBL/GenBank/DDBJ databases">
        <title>The genome sequence of big-headed turtle.</title>
        <authorList>
            <person name="Gong S."/>
        </authorList>
    </citation>
    <scope>NUCLEOTIDE SEQUENCE [LARGE SCALE GENOMIC DNA]</scope>
    <source>
        <strain evidence="2">DO16091913</strain>
        <tissue evidence="2">Muscle</tissue>
    </source>
</reference>
<evidence type="ECO:0000313" key="2">
    <source>
        <dbReference type="EMBL" id="TFJ98429.1"/>
    </source>
</evidence>
<name>A0A4D9DT65_9SAUR</name>
<organism evidence="2 3">
    <name type="scientific">Platysternon megacephalum</name>
    <name type="common">big-headed turtle</name>
    <dbReference type="NCBI Taxonomy" id="55544"/>
    <lineage>
        <taxon>Eukaryota</taxon>
        <taxon>Metazoa</taxon>
        <taxon>Chordata</taxon>
        <taxon>Craniata</taxon>
        <taxon>Vertebrata</taxon>
        <taxon>Euteleostomi</taxon>
        <taxon>Archelosauria</taxon>
        <taxon>Testudinata</taxon>
        <taxon>Testudines</taxon>
        <taxon>Cryptodira</taxon>
        <taxon>Durocryptodira</taxon>
        <taxon>Testudinoidea</taxon>
        <taxon>Platysternidae</taxon>
        <taxon>Platysternon</taxon>
    </lineage>
</organism>
<dbReference type="InterPro" id="IPR003409">
    <property type="entry name" value="MORN"/>
</dbReference>
<evidence type="ECO:0000313" key="3">
    <source>
        <dbReference type="Proteomes" id="UP000297703"/>
    </source>
</evidence>
<dbReference type="SUPFAM" id="SSF82185">
    <property type="entry name" value="Histone H3 K4-specific methyltransferase SET7/9 N-terminal domain"/>
    <property type="match status" value="1"/>
</dbReference>
<accession>A0A4D9DT65</accession>
<proteinExistence type="predicted"/>
<gene>
    <name evidence="2" type="ORF">DR999_PMT19650</name>
</gene>
<dbReference type="Gene3D" id="2.20.110.10">
    <property type="entry name" value="Histone H3 K4-specific methyltransferase SET7/9 N-terminal domain"/>
    <property type="match status" value="1"/>
</dbReference>
<sequence>MAGPEVYRISFVFPNNDKYDGECIRTPDGALERHGDGVHTTPNGITYTGNWENDKMNGIGRLEHPSGAVYEGEFKDNMFHGLGTYSFPNGAKYIGNFNENNPGVDGISQAVAISIDVRSGSLSELRLQVYGSDWLPMAYCSSWLSRLQSQVCSNRERLLCGAIPEDPAEILAKAECGRPAIVCSYNPYACINRCKNKTKNLLCELANEVNLGNRDCRGESYQQYSKASSWMEC</sequence>
<evidence type="ECO:0000256" key="1">
    <source>
        <dbReference type="ARBA" id="ARBA00022737"/>
    </source>
</evidence>
<keyword evidence="1" id="KW-0677">Repeat</keyword>